<proteinExistence type="predicted"/>
<dbReference type="EMBL" id="MAXA01000103">
    <property type="protein sequence ID" value="OHV38432.1"/>
    <property type="molecule type" value="Genomic_DNA"/>
</dbReference>
<evidence type="ECO:0000313" key="3">
    <source>
        <dbReference type="Proteomes" id="UP000179769"/>
    </source>
</evidence>
<dbReference type="AlphaFoldDB" id="A0A1S1QZF1"/>
<dbReference type="RefSeq" id="WP_071061393.1">
    <property type="nucleotide sequence ID" value="NZ_MAXA01000103.1"/>
</dbReference>
<dbReference type="SUPFAM" id="SSF46689">
    <property type="entry name" value="Homeodomain-like"/>
    <property type="match status" value="1"/>
</dbReference>
<dbReference type="PANTHER" id="PTHR33215:SF13">
    <property type="entry name" value="PROTEIN DISTAL ANTENNA"/>
    <property type="match status" value="1"/>
</dbReference>
<accession>A0A1S1QZF1</accession>
<keyword evidence="3" id="KW-1185">Reference proteome</keyword>
<dbReference type="Proteomes" id="UP000179769">
    <property type="component" value="Unassembled WGS sequence"/>
</dbReference>
<dbReference type="OrthoDB" id="52928at2"/>
<dbReference type="Pfam" id="PF01527">
    <property type="entry name" value="HTH_Tnp_1"/>
    <property type="match status" value="1"/>
</dbReference>
<keyword evidence="1" id="KW-0175">Coiled coil</keyword>
<dbReference type="GO" id="GO:0006313">
    <property type="term" value="P:DNA transposition"/>
    <property type="evidence" value="ECO:0007669"/>
    <property type="project" value="InterPro"/>
</dbReference>
<dbReference type="InterPro" id="IPR051839">
    <property type="entry name" value="RD_transcriptional_regulator"/>
</dbReference>
<protein>
    <submittedName>
        <fullName evidence="2">Transposase</fullName>
    </submittedName>
</protein>
<dbReference type="PANTHER" id="PTHR33215">
    <property type="entry name" value="PROTEIN DISTAL ANTENNA"/>
    <property type="match status" value="1"/>
</dbReference>
<name>A0A1S1QZF1_9ACTN</name>
<gene>
    <name evidence="2" type="ORF">BBK14_33085</name>
</gene>
<dbReference type="GO" id="GO:0003677">
    <property type="term" value="F:DNA binding"/>
    <property type="evidence" value="ECO:0007669"/>
    <property type="project" value="InterPro"/>
</dbReference>
<sequence length="111" mass="12358">MGATRRRFTEEYKEQAVTFVIDGGRSVAEVARNIGVHEMTLGKWVKKAKDEAGNSQLPDAVLDESERAELVRLRGEVKDANSTIAELQMQVEFAKKVATWFAKGKGGFKRS</sequence>
<feature type="coiled-coil region" evidence="1">
    <location>
        <begin position="70"/>
        <end position="97"/>
    </location>
</feature>
<comment type="caution">
    <text evidence="2">The sequence shown here is derived from an EMBL/GenBank/DDBJ whole genome shotgun (WGS) entry which is preliminary data.</text>
</comment>
<dbReference type="Gene3D" id="1.10.10.60">
    <property type="entry name" value="Homeodomain-like"/>
    <property type="match status" value="1"/>
</dbReference>
<dbReference type="GO" id="GO:0004803">
    <property type="term" value="F:transposase activity"/>
    <property type="evidence" value="ECO:0007669"/>
    <property type="project" value="InterPro"/>
</dbReference>
<evidence type="ECO:0000256" key="1">
    <source>
        <dbReference type="SAM" id="Coils"/>
    </source>
</evidence>
<dbReference type="InterPro" id="IPR009057">
    <property type="entry name" value="Homeodomain-like_sf"/>
</dbReference>
<dbReference type="InterPro" id="IPR002514">
    <property type="entry name" value="Transposase_8"/>
</dbReference>
<evidence type="ECO:0000313" key="2">
    <source>
        <dbReference type="EMBL" id="OHV38432.1"/>
    </source>
</evidence>
<reference evidence="3" key="1">
    <citation type="submission" date="2016-07" db="EMBL/GenBank/DDBJ databases">
        <title>Frankia sp. NRRL B-16219 Genome sequencing.</title>
        <authorList>
            <person name="Ghodhbane-Gtari F."/>
            <person name="Swanson E."/>
            <person name="Gueddou A."/>
            <person name="Louati M."/>
            <person name="Nouioui I."/>
            <person name="Hezbri K."/>
            <person name="Abebe-Akele F."/>
            <person name="Simpson S."/>
            <person name="Morris K."/>
            <person name="Thomas K."/>
            <person name="Gtari M."/>
            <person name="Tisa L.S."/>
        </authorList>
    </citation>
    <scope>NUCLEOTIDE SEQUENCE [LARGE SCALE GENOMIC DNA]</scope>
    <source>
        <strain evidence="3">NRRL B-16219</strain>
    </source>
</reference>
<organism evidence="2 3">
    <name type="scientific">Parafrankia soli</name>
    <dbReference type="NCBI Taxonomy" id="2599596"/>
    <lineage>
        <taxon>Bacteria</taxon>
        <taxon>Bacillati</taxon>
        <taxon>Actinomycetota</taxon>
        <taxon>Actinomycetes</taxon>
        <taxon>Frankiales</taxon>
        <taxon>Frankiaceae</taxon>
        <taxon>Parafrankia</taxon>
    </lineage>
</organism>